<dbReference type="SMART" id="SM00382">
    <property type="entry name" value="AAA"/>
    <property type="match status" value="1"/>
</dbReference>
<feature type="domain" description="ABC transporter" evidence="5">
    <location>
        <begin position="6"/>
        <end position="250"/>
    </location>
</feature>
<dbReference type="Pfam" id="PF00005">
    <property type="entry name" value="ABC_tran"/>
    <property type="match status" value="1"/>
</dbReference>
<gene>
    <name evidence="6" type="ORF">ACFQ08_13370</name>
</gene>
<keyword evidence="7" id="KW-1185">Reference proteome</keyword>
<evidence type="ECO:0000313" key="7">
    <source>
        <dbReference type="Proteomes" id="UP001597024"/>
    </source>
</evidence>
<dbReference type="InterPro" id="IPR050086">
    <property type="entry name" value="MetN_ABC_transporter-like"/>
</dbReference>
<evidence type="ECO:0000313" key="6">
    <source>
        <dbReference type="EMBL" id="MFD0885541.1"/>
    </source>
</evidence>
<dbReference type="InterPro" id="IPR027417">
    <property type="entry name" value="P-loop_NTPase"/>
</dbReference>
<dbReference type="CDD" id="cd03262">
    <property type="entry name" value="ABC_HisP_GlnQ"/>
    <property type="match status" value="1"/>
</dbReference>
<dbReference type="InterPro" id="IPR003593">
    <property type="entry name" value="AAA+_ATPase"/>
</dbReference>
<reference evidence="7" key="1">
    <citation type="journal article" date="2019" name="Int. J. Syst. Evol. Microbiol.">
        <title>The Global Catalogue of Microorganisms (GCM) 10K type strain sequencing project: providing services to taxonomists for standard genome sequencing and annotation.</title>
        <authorList>
            <consortium name="The Broad Institute Genomics Platform"/>
            <consortium name="The Broad Institute Genome Sequencing Center for Infectious Disease"/>
            <person name="Wu L."/>
            <person name="Ma J."/>
        </authorList>
    </citation>
    <scope>NUCLEOTIDE SEQUENCE [LARGE SCALE GENOMIC DNA]</scope>
    <source>
        <strain evidence="7">CCUG 62974</strain>
    </source>
</reference>
<evidence type="ECO:0000256" key="2">
    <source>
        <dbReference type="ARBA" id="ARBA00022448"/>
    </source>
</evidence>
<protein>
    <submittedName>
        <fullName evidence="6">Amino acid ABC transporter ATP-binding protein</fullName>
    </submittedName>
</protein>
<dbReference type="InterPro" id="IPR003439">
    <property type="entry name" value="ABC_transporter-like_ATP-bd"/>
</dbReference>
<evidence type="ECO:0000256" key="4">
    <source>
        <dbReference type="ARBA" id="ARBA00022840"/>
    </source>
</evidence>
<dbReference type="PIRSF" id="PIRSF039085">
    <property type="entry name" value="ABC_ATPase_HisP"/>
    <property type="match status" value="1"/>
</dbReference>
<dbReference type="PROSITE" id="PS50893">
    <property type="entry name" value="ABC_TRANSPORTER_2"/>
    <property type="match status" value="1"/>
</dbReference>
<organism evidence="6 7">
    <name type="scientific">Streptosporangium algeriense</name>
    <dbReference type="NCBI Taxonomy" id="1682748"/>
    <lineage>
        <taxon>Bacteria</taxon>
        <taxon>Bacillati</taxon>
        <taxon>Actinomycetota</taxon>
        <taxon>Actinomycetes</taxon>
        <taxon>Streptosporangiales</taxon>
        <taxon>Streptosporangiaceae</taxon>
        <taxon>Streptosporangium</taxon>
    </lineage>
</organism>
<evidence type="ECO:0000259" key="5">
    <source>
        <dbReference type="PROSITE" id="PS50893"/>
    </source>
</evidence>
<comment type="caution">
    <text evidence="6">The sequence shown here is derived from an EMBL/GenBank/DDBJ whole genome shotgun (WGS) entry which is preliminary data.</text>
</comment>
<keyword evidence="3" id="KW-0547">Nucleotide-binding</keyword>
<comment type="similarity">
    <text evidence="1">Belongs to the ABC transporter superfamily.</text>
</comment>
<keyword evidence="4 6" id="KW-0067">ATP-binding</keyword>
<dbReference type="EMBL" id="JBHTHX010000383">
    <property type="protein sequence ID" value="MFD0885541.1"/>
    <property type="molecule type" value="Genomic_DNA"/>
</dbReference>
<evidence type="ECO:0000256" key="3">
    <source>
        <dbReference type="ARBA" id="ARBA00022741"/>
    </source>
</evidence>
<dbReference type="GO" id="GO:0005524">
    <property type="term" value="F:ATP binding"/>
    <property type="evidence" value="ECO:0007669"/>
    <property type="project" value="UniProtKB-KW"/>
</dbReference>
<dbReference type="Gene3D" id="3.40.50.300">
    <property type="entry name" value="P-loop containing nucleotide triphosphate hydrolases"/>
    <property type="match status" value="1"/>
</dbReference>
<dbReference type="PANTHER" id="PTHR43166:SF4">
    <property type="entry name" value="PHOSPHONATES IMPORT ATP-BINDING PROTEIN PHNC"/>
    <property type="match status" value="1"/>
</dbReference>
<sequence>MSDVVIRARGVHKWYGALHVLRGIDLDVHRGEVVCLIGPSGSGKSTFLRTINHLEVIQEGRITVDDRLIGYREDGDRLVPEREDQIAVARRGIGMVFQNFNLFWHMTLLQNVVEAPTRVLGLSPAEARARGLELLDRVGLAEKADVYPRKLSGGQQQRGAIARALAMHPEVMLFDEPTSALDPETTGEVLAVMEELAREGMTMIVASHEMGFVRRAAHRVVMMEGGLIVEDVSASRVDESTGRVRDFVVRLH</sequence>
<name>A0ABW3DQY3_9ACTN</name>
<dbReference type="PANTHER" id="PTHR43166">
    <property type="entry name" value="AMINO ACID IMPORT ATP-BINDING PROTEIN"/>
    <property type="match status" value="1"/>
</dbReference>
<evidence type="ECO:0000256" key="1">
    <source>
        <dbReference type="ARBA" id="ARBA00005417"/>
    </source>
</evidence>
<dbReference type="Proteomes" id="UP001597024">
    <property type="component" value="Unassembled WGS sequence"/>
</dbReference>
<accession>A0ABW3DQY3</accession>
<proteinExistence type="inferred from homology"/>
<keyword evidence="2" id="KW-0813">Transport</keyword>
<dbReference type="InterPro" id="IPR030679">
    <property type="entry name" value="ABC_ATPase_HisP-typ"/>
</dbReference>
<dbReference type="SUPFAM" id="SSF52540">
    <property type="entry name" value="P-loop containing nucleoside triphosphate hydrolases"/>
    <property type="match status" value="1"/>
</dbReference>